<reference evidence="2" key="1">
    <citation type="submission" date="2016-11" db="EMBL/GenBank/DDBJ databases">
        <authorList>
            <person name="Varghese N."/>
            <person name="Submissions S."/>
        </authorList>
    </citation>
    <scope>NUCLEOTIDE SEQUENCE [LARGE SCALE GENOMIC DNA]</scope>
    <source>
        <strain evidence="2">ACAM 48</strain>
    </source>
</reference>
<keyword evidence="2" id="KW-1185">Reference proteome</keyword>
<sequence>MDVEARKRKFIHEFLKRKSEEAILRFEKRN</sequence>
<evidence type="ECO:0000313" key="1">
    <source>
        <dbReference type="EMBL" id="SHM67600.1"/>
    </source>
</evidence>
<protein>
    <submittedName>
        <fullName evidence="1">Uncharacterized protein</fullName>
    </submittedName>
</protein>
<dbReference type="Proteomes" id="UP000190235">
    <property type="component" value="Chromosome I"/>
</dbReference>
<name>A0A1M7KQ22_9FLAO</name>
<evidence type="ECO:0000313" key="2">
    <source>
        <dbReference type="Proteomes" id="UP000190235"/>
    </source>
</evidence>
<organism evidence="1 2">
    <name type="scientific">Salegentibacter salegens</name>
    <dbReference type="NCBI Taxonomy" id="143223"/>
    <lineage>
        <taxon>Bacteria</taxon>
        <taxon>Pseudomonadati</taxon>
        <taxon>Bacteroidota</taxon>
        <taxon>Flavobacteriia</taxon>
        <taxon>Flavobacteriales</taxon>
        <taxon>Flavobacteriaceae</taxon>
        <taxon>Salegentibacter</taxon>
    </lineage>
</organism>
<dbReference type="AlphaFoldDB" id="A0A1M7KQ22"/>
<gene>
    <name evidence="1" type="ORF">SAMN05878281_1549</name>
</gene>
<accession>A0A1M7KQ22</accession>
<proteinExistence type="predicted"/>
<dbReference type="EMBL" id="LT670848">
    <property type="protein sequence ID" value="SHM67600.1"/>
    <property type="molecule type" value="Genomic_DNA"/>
</dbReference>